<reference evidence="2" key="2">
    <citation type="submission" date="2020-11" db="EMBL/GenBank/DDBJ databases">
        <authorList>
            <person name="McCartney M.A."/>
            <person name="Auch B."/>
            <person name="Kono T."/>
            <person name="Mallez S."/>
            <person name="Becker A."/>
            <person name="Gohl D.M."/>
            <person name="Silverstein K.A.T."/>
            <person name="Koren S."/>
            <person name="Bechman K.B."/>
            <person name="Herman A."/>
            <person name="Abrahante J.E."/>
            <person name="Garbe J."/>
        </authorList>
    </citation>
    <scope>NUCLEOTIDE SEQUENCE</scope>
    <source>
        <strain evidence="2">Duluth1</strain>
        <tissue evidence="2">Whole animal</tissue>
    </source>
</reference>
<comment type="caution">
    <text evidence="2">The sequence shown here is derived from an EMBL/GenBank/DDBJ whole genome shotgun (WGS) entry which is preliminary data.</text>
</comment>
<gene>
    <name evidence="2" type="ORF">DPMN_093717</name>
</gene>
<dbReference type="Proteomes" id="UP000828390">
    <property type="component" value="Unassembled WGS sequence"/>
</dbReference>
<protein>
    <submittedName>
        <fullName evidence="2">Uncharacterized protein</fullName>
    </submittedName>
</protein>
<feature type="compositionally biased region" description="Basic residues" evidence="1">
    <location>
        <begin position="1"/>
        <end position="11"/>
    </location>
</feature>
<keyword evidence="3" id="KW-1185">Reference proteome</keyword>
<evidence type="ECO:0000256" key="1">
    <source>
        <dbReference type="SAM" id="MobiDB-lite"/>
    </source>
</evidence>
<evidence type="ECO:0000313" key="2">
    <source>
        <dbReference type="EMBL" id="KAH3851238.1"/>
    </source>
</evidence>
<proteinExistence type="predicted"/>
<feature type="region of interest" description="Disordered" evidence="1">
    <location>
        <begin position="1"/>
        <end position="52"/>
    </location>
</feature>
<accession>A0A9D4L4Q0</accession>
<reference evidence="2" key="1">
    <citation type="journal article" date="2019" name="bioRxiv">
        <title>The Genome of the Zebra Mussel, Dreissena polymorpha: A Resource for Invasive Species Research.</title>
        <authorList>
            <person name="McCartney M.A."/>
            <person name="Auch B."/>
            <person name="Kono T."/>
            <person name="Mallez S."/>
            <person name="Zhang Y."/>
            <person name="Obille A."/>
            <person name="Becker A."/>
            <person name="Abrahante J.E."/>
            <person name="Garbe J."/>
            <person name="Badalamenti J.P."/>
            <person name="Herman A."/>
            <person name="Mangelson H."/>
            <person name="Liachko I."/>
            <person name="Sullivan S."/>
            <person name="Sone E.D."/>
            <person name="Koren S."/>
            <person name="Silverstein K.A.T."/>
            <person name="Beckman K.B."/>
            <person name="Gohl D.M."/>
        </authorList>
    </citation>
    <scope>NUCLEOTIDE SEQUENCE</scope>
    <source>
        <strain evidence="2">Duluth1</strain>
        <tissue evidence="2">Whole animal</tissue>
    </source>
</reference>
<sequence>MESATKMRRLKNITASRDLTRSGGPKAGRLAITDVTLHGKTSQSTSEDESAYDKYAAESHDCEPTCFKLIDDIDVYDNHCSGNDYREPLPSIGDTRGTATKVTMTTLYDGKKLMQTATHISVTTICS</sequence>
<organism evidence="2 3">
    <name type="scientific">Dreissena polymorpha</name>
    <name type="common">Zebra mussel</name>
    <name type="synonym">Mytilus polymorpha</name>
    <dbReference type="NCBI Taxonomy" id="45954"/>
    <lineage>
        <taxon>Eukaryota</taxon>
        <taxon>Metazoa</taxon>
        <taxon>Spiralia</taxon>
        <taxon>Lophotrochozoa</taxon>
        <taxon>Mollusca</taxon>
        <taxon>Bivalvia</taxon>
        <taxon>Autobranchia</taxon>
        <taxon>Heteroconchia</taxon>
        <taxon>Euheterodonta</taxon>
        <taxon>Imparidentia</taxon>
        <taxon>Neoheterodontei</taxon>
        <taxon>Myida</taxon>
        <taxon>Dreissenoidea</taxon>
        <taxon>Dreissenidae</taxon>
        <taxon>Dreissena</taxon>
    </lineage>
</organism>
<dbReference type="EMBL" id="JAIWYP010000003">
    <property type="protein sequence ID" value="KAH3851238.1"/>
    <property type="molecule type" value="Genomic_DNA"/>
</dbReference>
<dbReference type="AlphaFoldDB" id="A0A9D4L4Q0"/>
<name>A0A9D4L4Q0_DREPO</name>
<evidence type="ECO:0000313" key="3">
    <source>
        <dbReference type="Proteomes" id="UP000828390"/>
    </source>
</evidence>